<protein>
    <recommendedName>
        <fullName evidence="3">2,4-dienoyl-CoA reductase [(3E)-enoyl-CoA-producing]</fullName>
        <ecNumber evidence="3">1.3.1.124</ecNumber>
    </recommendedName>
</protein>
<dbReference type="InterPro" id="IPR045017">
    <property type="entry name" value="DECR2-like"/>
</dbReference>
<dbReference type="OrthoDB" id="2136131at2759"/>
<proteinExistence type="predicted"/>
<comment type="caution">
    <text evidence="6">The sequence shown here is derived from an EMBL/GenBank/DDBJ whole genome shotgun (WGS) entry which is preliminary data.</text>
</comment>
<dbReference type="SUPFAM" id="SSF51735">
    <property type="entry name" value="NAD(P)-binding Rossmann-fold domains"/>
    <property type="match status" value="1"/>
</dbReference>
<dbReference type="PRINTS" id="PR00081">
    <property type="entry name" value="GDHRDH"/>
</dbReference>
<evidence type="ECO:0000256" key="1">
    <source>
        <dbReference type="ARBA" id="ARBA00022857"/>
    </source>
</evidence>
<dbReference type="Pfam" id="PF13561">
    <property type="entry name" value="adh_short_C2"/>
    <property type="match status" value="1"/>
</dbReference>
<dbReference type="InterPro" id="IPR036291">
    <property type="entry name" value="NAD(P)-bd_dom_sf"/>
</dbReference>
<evidence type="ECO:0000313" key="6">
    <source>
        <dbReference type="EMBL" id="RVX74794.1"/>
    </source>
</evidence>
<keyword evidence="1" id="KW-0521">NADP</keyword>
<reference evidence="6 7" key="1">
    <citation type="submission" date="2017-03" db="EMBL/GenBank/DDBJ databases">
        <title>Genomes of endolithic fungi from Antarctica.</title>
        <authorList>
            <person name="Coleine C."/>
            <person name="Masonjones S."/>
            <person name="Stajich J.E."/>
        </authorList>
    </citation>
    <scope>NUCLEOTIDE SEQUENCE [LARGE SCALE GENOMIC DNA]</scope>
    <source>
        <strain evidence="6 7">CCFEE 6314</strain>
    </source>
</reference>
<comment type="catalytic activity">
    <reaction evidence="5">
        <text>a (2E,4Z)-dienoyl-CoA + NADPH + H(+) = a 4,5-saturated-(3E)-enoyl-CoA + NADP(+)</text>
        <dbReference type="Rhea" id="RHEA:61892"/>
        <dbReference type="ChEBI" id="CHEBI:15378"/>
        <dbReference type="ChEBI" id="CHEBI:57783"/>
        <dbReference type="ChEBI" id="CHEBI:58349"/>
        <dbReference type="ChEBI" id="CHEBI:85099"/>
        <dbReference type="ChEBI" id="CHEBI:85493"/>
        <dbReference type="EC" id="1.3.1.124"/>
    </reaction>
</comment>
<dbReference type="Proteomes" id="UP000288859">
    <property type="component" value="Unassembled WGS sequence"/>
</dbReference>
<gene>
    <name evidence="6" type="ORF">B0A52_01071</name>
</gene>
<dbReference type="GO" id="GO:0005777">
    <property type="term" value="C:peroxisome"/>
    <property type="evidence" value="ECO:0007669"/>
    <property type="project" value="TreeGrafter"/>
</dbReference>
<organism evidence="6 7">
    <name type="scientific">Exophiala mesophila</name>
    <name type="common">Black yeast-like fungus</name>
    <dbReference type="NCBI Taxonomy" id="212818"/>
    <lineage>
        <taxon>Eukaryota</taxon>
        <taxon>Fungi</taxon>
        <taxon>Dikarya</taxon>
        <taxon>Ascomycota</taxon>
        <taxon>Pezizomycotina</taxon>
        <taxon>Eurotiomycetes</taxon>
        <taxon>Chaetothyriomycetidae</taxon>
        <taxon>Chaetothyriales</taxon>
        <taxon>Herpotrichiellaceae</taxon>
        <taxon>Exophiala</taxon>
    </lineage>
</organism>
<dbReference type="EC" id="1.3.1.124" evidence="3"/>
<keyword evidence="2" id="KW-0560">Oxidoreductase</keyword>
<evidence type="ECO:0000256" key="5">
    <source>
        <dbReference type="ARBA" id="ARBA00048340"/>
    </source>
</evidence>
<evidence type="ECO:0000256" key="4">
    <source>
        <dbReference type="ARBA" id="ARBA00048009"/>
    </source>
</evidence>
<evidence type="ECO:0000256" key="3">
    <source>
        <dbReference type="ARBA" id="ARBA00026117"/>
    </source>
</evidence>
<sequence length="311" mass="32287">MAASRPDYLSSSWREGIFNNKVVFCTGGAGDICSVQVRALVYLGANACIVGRNVEKTTNMAKSLASVRKGARVLGYGAIDVRDFDSLQKAVQDCVKELGGIDFVIAGAAGTFLARIADMSPRAFKSVIDIDLIGSFNTLKAVLPYLEESAAKYPATGAATPANGTGGRIVFISATLQYQGTALLAHGCAAKAGVDTLSSVAAIEYGPRGITSNIIAPGPIGGTEGVRRLESAEGYNKSVATIPSQRFGTVKEIADATIFLFGDTGSYVNGDTLVVDGGAWRAQGGANKNGEYPYPEYYLSTGGPGKTAAKL</sequence>
<dbReference type="VEuPathDB" id="FungiDB:PV10_04064"/>
<dbReference type="PANTHER" id="PTHR43296">
    <property type="entry name" value="PEROXISOMAL 2,4-DIENOYL-COA REDUCTASE"/>
    <property type="match status" value="1"/>
</dbReference>
<dbReference type="InterPro" id="IPR002347">
    <property type="entry name" value="SDR_fam"/>
</dbReference>
<dbReference type="GO" id="GO:0008670">
    <property type="term" value="F:2,4-dienoyl-CoA reductase (NADPH) activity"/>
    <property type="evidence" value="ECO:0007669"/>
    <property type="project" value="InterPro"/>
</dbReference>
<evidence type="ECO:0000256" key="2">
    <source>
        <dbReference type="ARBA" id="ARBA00023002"/>
    </source>
</evidence>
<name>A0A438NGD8_EXOME</name>
<dbReference type="GO" id="GO:0009062">
    <property type="term" value="P:fatty acid catabolic process"/>
    <property type="evidence" value="ECO:0007669"/>
    <property type="project" value="InterPro"/>
</dbReference>
<dbReference type="PANTHER" id="PTHR43296:SF2">
    <property type="entry name" value="PEROXISOMAL 2,4-DIENOYL-COA REDUCTASE [(3E)-ENOYL-COA-PRODUCING]"/>
    <property type="match status" value="1"/>
</dbReference>
<dbReference type="AlphaFoldDB" id="A0A438NGD8"/>
<dbReference type="Gene3D" id="3.40.50.720">
    <property type="entry name" value="NAD(P)-binding Rossmann-like Domain"/>
    <property type="match status" value="1"/>
</dbReference>
<evidence type="ECO:0000313" key="7">
    <source>
        <dbReference type="Proteomes" id="UP000288859"/>
    </source>
</evidence>
<accession>A0A438NGD8</accession>
<comment type="catalytic activity">
    <reaction evidence="4">
        <text>a (2E,4E)-dienoyl-CoA + NADPH + H(+) = a 4,5-saturated-(3E)-enoyl-CoA + NADP(+)</text>
        <dbReference type="Rhea" id="RHEA:45912"/>
        <dbReference type="ChEBI" id="CHEBI:15378"/>
        <dbReference type="ChEBI" id="CHEBI:57783"/>
        <dbReference type="ChEBI" id="CHEBI:58349"/>
        <dbReference type="ChEBI" id="CHEBI:85101"/>
        <dbReference type="ChEBI" id="CHEBI:85493"/>
        <dbReference type="EC" id="1.3.1.124"/>
    </reaction>
</comment>
<dbReference type="EMBL" id="NAJM01000003">
    <property type="protein sequence ID" value="RVX74794.1"/>
    <property type="molecule type" value="Genomic_DNA"/>
</dbReference>